<dbReference type="Proteomes" id="UP000373149">
    <property type="component" value="Unassembled WGS sequence"/>
</dbReference>
<keyword evidence="4" id="KW-1133">Transmembrane helix</keyword>
<keyword evidence="2" id="KW-0560">Oxidoreductase</keyword>
<dbReference type="InterPro" id="IPR023753">
    <property type="entry name" value="FAD/NAD-binding_dom"/>
</dbReference>
<proteinExistence type="predicted"/>
<evidence type="ECO:0000313" key="7">
    <source>
        <dbReference type="Proteomes" id="UP000373149"/>
    </source>
</evidence>
<reference evidence="6 7" key="1">
    <citation type="submission" date="2019-09" db="EMBL/GenBank/DDBJ databases">
        <authorList>
            <person name="Duangmal K."/>
            <person name="Teo W.F.A."/>
            <person name="Lipun K."/>
        </authorList>
    </citation>
    <scope>NUCLEOTIDE SEQUENCE [LARGE SCALE GENOMIC DNA]</scope>
    <source>
        <strain evidence="6 7">K1PN6</strain>
    </source>
</reference>
<dbReference type="Pfam" id="PF07992">
    <property type="entry name" value="Pyr_redox_2"/>
    <property type="match status" value="1"/>
</dbReference>
<dbReference type="GO" id="GO:0004791">
    <property type="term" value="F:thioredoxin-disulfide reductase (NADPH) activity"/>
    <property type="evidence" value="ECO:0007669"/>
    <property type="project" value="UniProtKB-EC"/>
</dbReference>
<comment type="catalytic activity">
    <reaction evidence="3">
        <text>[thioredoxin]-dithiol + NADP(+) = [thioredoxin]-disulfide + NADPH + H(+)</text>
        <dbReference type="Rhea" id="RHEA:20345"/>
        <dbReference type="Rhea" id="RHEA-COMP:10698"/>
        <dbReference type="Rhea" id="RHEA-COMP:10700"/>
        <dbReference type="ChEBI" id="CHEBI:15378"/>
        <dbReference type="ChEBI" id="CHEBI:29950"/>
        <dbReference type="ChEBI" id="CHEBI:50058"/>
        <dbReference type="ChEBI" id="CHEBI:57783"/>
        <dbReference type="ChEBI" id="CHEBI:58349"/>
        <dbReference type="EC" id="1.8.1.9"/>
    </reaction>
</comment>
<dbReference type="SUPFAM" id="SSF51905">
    <property type="entry name" value="FAD/NAD(P)-binding domain"/>
    <property type="match status" value="1"/>
</dbReference>
<dbReference type="RefSeq" id="WP_152867354.1">
    <property type="nucleotide sequence ID" value="NZ_VMNX01000178.1"/>
</dbReference>
<evidence type="ECO:0000256" key="4">
    <source>
        <dbReference type="SAM" id="Phobius"/>
    </source>
</evidence>
<dbReference type="InterPro" id="IPR036188">
    <property type="entry name" value="FAD/NAD-bd_sf"/>
</dbReference>
<sequence>MSEKEWGQAAGQVWDVVVVGGGVAGLSAALTLARVRRSVLVIDEGEPRNAPASAAHGLLSRDGIAPLELLRLAREEVASYSGRIVSGRVEGVRREGERLVVGTDDGRRTLARRVLVTTGLVDELPGVPGLAQRWGRDVLHCPYCHGWEVREAAVGVLGTGPAAFHQALLFRQLSSEVTLFLHTGGDLAGEQWEQLAALGVGVVDGEVRDLDVDDQDRLSGVRLASGRSVAVDALVVAPRFVARAGFLAELGLPVTEHPMGLGVRLVTDEAGFTGVEGVWAAGNVTDLLAGVPAAAASGTRAAAAINMDLIGADAKAAVTARAGGVFSGAMEAEASRRVLGDRRHGLDSLLHPRPGSGR</sequence>
<evidence type="ECO:0000256" key="3">
    <source>
        <dbReference type="ARBA" id="ARBA00048132"/>
    </source>
</evidence>
<keyword evidence="4" id="KW-0812">Transmembrane</keyword>
<organism evidence="6 7">
    <name type="scientific">Streptomyces acidicola</name>
    <dbReference type="NCBI Taxonomy" id="2596892"/>
    <lineage>
        <taxon>Bacteria</taxon>
        <taxon>Bacillati</taxon>
        <taxon>Actinomycetota</taxon>
        <taxon>Actinomycetes</taxon>
        <taxon>Kitasatosporales</taxon>
        <taxon>Streptomycetaceae</taxon>
        <taxon>Streptomyces</taxon>
    </lineage>
</organism>
<dbReference type="InterPro" id="IPR050097">
    <property type="entry name" value="Ferredoxin-NADP_redctase_2"/>
</dbReference>
<keyword evidence="4" id="KW-0472">Membrane</keyword>
<evidence type="ECO:0000259" key="5">
    <source>
        <dbReference type="Pfam" id="PF07992"/>
    </source>
</evidence>
<name>A0A5N8X2G8_9ACTN</name>
<dbReference type="PANTHER" id="PTHR48105">
    <property type="entry name" value="THIOREDOXIN REDUCTASE 1-RELATED-RELATED"/>
    <property type="match status" value="1"/>
</dbReference>
<dbReference type="PRINTS" id="PR00469">
    <property type="entry name" value="PNDRDTASEII"/>
</dbReference>
<accession>A0A5N8X2G8</accession>
<dbReference type="AlphaFoldDB" id="A0A5N8X2G8"/>
<keyword evidence="7" id="KW-1185">Reference proteome</keyword>
<gene>
    <name evidence="6" type="ORF">FPZ41_33455</name>
</gene>
<evidence type="ECO:0000256" key="1">
    <source>
        <dbReference type="ARBA" id="ARBA00022630"/>
    </source>
</evidence>
<dbReference type="PRINTS" id="PR00368">
    <property type="entry name" value="FADPNR"/>
</dbReference>
<feature type="transmembrane region" description="Helical" evidence="4">
    <location>
        <begin position="12"/>
        <end position="33"/>
    </location>
</feature>
<evidence type="ECO:0000256" key="2">
    <source>
        <dbReference type="ARBA" id="ARBA00023002"/>
    </source>
</evidence>
<comment type="caution">
    <text evidence="6">The sequence shown here is derived from an EMBL/GenBank/DDBJ whole genome shotgun (WGS) entry which is preliminary data.</text>
</comment>
<dbReference type="Gene3D" id="3.50.50.60">
    <property type="entry name" value="FAD/NAD(P)-binding domain"/>
    <property type="match status" value="2"/>
</dbReference>
<dbReference type="EMBL" id="VMNX01000178">
    <property type="protein sequence ID" value="MPY53214.1"/>
    <property type="molecule type" value="Genomic_DNA"/>
</dbReference>
<protein>
    <submittedName>
        <fullName evidence="6">NAD(P)/FAD-dependent oxidoreductase</fullName>
    </submittedName>
</protein>
<feature type="domain" description="FAD/NAD(P)-binding" evidence="5">
    <location>
        <begin position="15"/>
        <end position="298"/>
    </location>
</feature>
<keyword evidence="1" id="KW-0285">Flavoprotein</keyword>
<evidence type="ECO:0000313" key="6">
    <source>
        <dbReference type="EMBL" id="MPY53214.1"/>
    </source>
</evidence>